<dbReference type="AlphaFoldDB" id="A0A7I4BH64"/>
<dbReference type="GO" id="GO:0009507">
    <property type="term" value="C:chloroplast"/>
    <property type="evidence" value="ECO:0000318"/>
    <property type="project" value="GO_Central"/>
</dbReference>
<dbReference type="EnsemblPlants" id="Pp3c18_12420V3.9">
    <property type="protein sequence ID" value="Pp3c18_12420V3.9"/>
    <property type="gene ID" value="Pp3c18_12420"/>
</dbReference>
<dbReference type="Gene3D" id="3.40.50.300">
    <property type="entry name" value="P-loop containing nucleotide triphosphate hydrolases"/>
    <property type="match status" value="1"/>
</dbReference>
<dbReference type="RefSeq" id="XP_024402865.1">
    <property type="nucleotide sequence ID" value="XM_024547097.2"/>
</dbReference>
<proteinExistence type="inferred from homology"/>
<sequence length="503" mass="57163">MRAVARAVRARVPHKLFDWRRCHPRAVSVAELSRDRKPYSRAGHWKCAEVAASHGLQETYTFAIRGLFTHVEASESGSVDEYKPGPLAEYEHRIATGGLKPGDKFQERALMELQELYENLMRDAPDIGLEKNTPRSSQRNSGGGWLFKHFVSKSVTKSPRGLYLYGGVGTGKTMVMDMFYEQLPKTWRKKRIHFHDFMLNIHSRLQRSRGMTDPLDMVAEEIAEESILICIDEFMVTDVADALILNRLFEHLFRHGIVMVATSNRAPEKLYEGGLQRDLFLPFIAKLKERCVIHQIGSVTDYRRLTAAETGFYFMGPGASETLRKVFLAELDGEEANPTTVEVIMGRKLHVPMAGAGCAYFQFHELCEMPLGAADFFGLFKNFHTLALDNVPILGSHNRSAGYRFVTLVDVMYDHRARFMCSAEGTPKELFEKIVTRADAPQFKDDTRSTRHEDADLLVDDELGFAKDRTMSRLTEMHSKEYLKEHAEAHMSSEHPLPAVREA</sequence>
<evidence type="ECO:0000256" key="1">
    <source>
        <dbReference type="ARBA" id="ARBA00010322"/>
    </source>
</evidence>
<keyword evidence="2" id="KW-0547">Nucleotide-binding</keyword>
<reference evidence="4 5" key="2">
    <citation type="journal article" date="2018" name="Plant J.">
        <title>The Physcomitrella patens chromosome-scale assembly reveals moss genome structure and evolution.</title>
        <authorList>
            <person name="Lang D."/>
            <person name="Ullrich K.K."/>
            <person name="Murat F."/>
            <person name="Fuchs J."/>
            <person name="Jenkins J."/>
            <person name="Haas F.B."/>
            <person name="Piednoel M."/>
            <person name="Gundlach H."/>
            <person name="Van Bel M."/>
            <person name="Meyberg R."/>
            <person name="Vives C."/>
            <person name="Morata J."/>
            <person name="Symeonidi A."/>
            <person name="Hiss M."/>
            <person name="Muchero W."/>
            <person name="Kamisugi Y."/>
            <person name="Saleh O."/>
            <person name="Blanc G."/>
            <person name="Decker E.L."/>
            <person name="van Gessel N."/>
            <person name="Grimwood J."/>
            <person name="Hayes R.D."/>
            <person name="Graham S.W."/>
            <person name="Gunter L.E."/>
            <person name="McDaniel S.F."/>
            <person name="Hoernstein S.N.W."/>
            <person name="Larsson A."/>
            <person name="Li F.W."/>
            <person name="Perroud P.F."/>
            <person name="Phillips J."/>
            <person name="Ranjan P."/>
            <person name="Rokshar D.S."/>
            <person name="Rothfels C.J."/>
            <person name="Schneider L."/>
            <person name="Shu S."/>
            <person name="Stevenson D.W."/>
            <person name="Thummler F."/>
            <person name="Tillich M."/>
            <person name="Villarreal Aguilar J.C."/>
            <person name="Widiez T."/>
            <person name="Wong G.K."/>
            <person name="Wymore A."/>
            <person name="Zhang Y."/>
            <person name="Zimmer A.D."/>
            <person name="Quatrano R.S."/>
            <person name="Mayer K.F.X."/>
            <person name="Goodstein D."/>
            <person name="Casacuberta J.M."/>
            <person name="Vandepoele K."/>
            <person name="Reski R."/>
            <person name="Cuming A.C."/>
            <person name="Tuskan G.A."/>
            <person name="Maumus F."/>
            <person name="Salse J."/>
            <person name="Schmutz J."/>
            <person name="Rensing S.A."/>
        </authorList>
    </citation>
    <scope>NUCLEOTIDE SEQUENCE [LARGE SCALE GENOMIC DNA]</scope>
    <source>
        <strain evidence="4 5">cv. Gransden 2004</strain>
    </source>
</reference>
<dbReference type="GO" id="GO:0005739">
    <property type="term" value="C:mitochondrion"/>
    <property type="evidence" value="ECO:0000318"/>
    <property type="project" value="GO_Central"/>
</dbReference>
<protein>
    <recommendedName>
        <fullName evidence="6">AAA+ ATPase domain-containing protein</fullName>
    </recommendedName>
</protein>
<dbReference type="GeneID" id="112295457"/>
<dbReference type="InterPro" id="IPR005654">
    <property type="entry name" value="ATPase_AFG1-like"/>
</dbReference>
<accession>A0A7I4BH64</accession>
<name>A0A7I4BH64_PHYPA</name>
<dbReference type="GO" id="GO:0016887">
    <property type="term" value="F:ATP hydrolysis activity"/>
    <property type="evidence" value="ECO:0000318"/>
    <property type="project" value="GO_Central"/>
</dbReference>
<comment type="similarity">
    <text evidence="1">Belongs to the AFG1 ATPase family.</text>
</comment>
<dbReference type="Pfam" id="PF03969">
    <property type="entry name" value="AFG1_ATPase"/>
    <property type="match status" value="1"/>
</dbReference>
<dbReference type="Gramene" id="Pp3c18_12420V3.8">
    <property type="protein sequence ID" value="Pp3c18_12420V3.8"/>
    <property type="gene ID" value="Pp3c18_12420"/>
</dbReference>
<keyword evidence="5" id="KW-1185">Reference proteome</keyword>
<dbReference type="OMA" id="FDEMQIT"/>
<organism evidence="4 5">
    <name type="scientific">Physcomitrium patens</name>
    <name type="common">Spreading-leaved earth moss</name>
    <name type="synonym">Physcomitrella patens</name>
    <dbReference type="NCBI Taxonomy" id="3218"/>
    <lineage>
        <taxon>Eukaryota</taxon>
        <taxon>Viridiplantae</taxon>
        <taxon>Streptophyta</taxon>
        <taxon>Embryophyta</taxon>
        <taxon>Bryophyta</taxon>
        <taxon>Bryophytina</taxon>
        <taxon>Bryopsida</taxon>
        <taxon>Funariidae</taxon>
        <taxon>Funariales</taxon>
        <taxon>Funariaceae</taxon>
        <taxon>Physcomitrium</taxon>
    </lineage>
</organism>
<keyword evidence="3" id="KW-0067">ATP-binding</keyword>
<reference evidence="4 5" key="1">
    <citation type="journal article" date="2008" name="Science">
        <title>The Physcomitrella genome reveals evolutionary insights into the conquest of land by plants.</title>
        <authorList>
            <person name="Rensing S."/>
            <person name="Lang D."/>
            <person name="Zimmer A."/>
            <person name="Terry A."/>
            <person name="Salamov A."/>
            <person name="Shapiro H."/>
            <person name="Nishiyama T."/>
            <person name="Perroud P.-F."/>
            <person name="Lindquist E."/>
            <person name="Kamisugi Y."/>
            <person name="Tanahashi T."/>
            <person name="Sakakibara K."/>
            <person name="Fujita T."/>
            <person name="Oishi K."/>
            <person name="Shin-I T."/>
            <person name="Kuroki Y."/>
            <person name="Toyoda A."/>
            <person name="Suzuki Y."/>
            <person name="Hashimoto A."/>
            <person name="Yamaguchi K."/>
            <person name="Sugano A."/>
            <person name="Kohara Y."/>
            <person name="Fujiyama A."/>
            <person name="Anterola A."/>
            <person name="Aoki S."/>
            <person name="Ashton N."/>
            <person name="Barbazuk W.B."/>
            <person name="Barker E."/>
            <person name="Bennetzen J."/>
            <person name="Bezanilla M."/>
            <person name="Blankenship R."/>
            <person name="Cho S.H."/>
            <person name="Dutcher S."/>
            <person name="Estelle M."/>
            <person name="Fawcett J.A."/>
            <person name="Gundlach H."/>
            <person name="Hanada K."/>
            <person name="Heyl A."/>
            <person name="Hicks K.A."/>
            <person name="Hugh J."/>
            <person name="Lohr M."/>
            <person name="Mayer K."/>
            <person name="Melkozernov A."/>
            <person name="Murata T."/>
            <person name="Nelson D."/>
            <person name="Pils B."/>
            <person name="Prigge M."/>
            <person name="Reiss B."/>
            <person name="Renner T."/>
            <person name="Rombauts S."/>
            <person name="Rushton P."/>
            <person name="Sanderfoot A."/>
            <person name="Schween G."/>
            <person name="Shiu S.-H."/>
            <person name="Stueber K."/>
            <person name="Theodoulou F.L."/>
            <person name="Tu H."/>
            <person name="Van de Peer Y."/>
            <person name="Verrier P.J."/>
            <person name="Waters E."/>
            <person name="Wood A."/>
            <person name="Yang L."/>
            <person name="Cove D."/>
            <person name="Cuming A."/>
            <person name="Hasebe M."/>
            <person name="Lucas S."/>
            <person name="Mishler D.B."/>
            <person name="Reski R."/>
            <person name="Grigoriev I."/>
            <person name="Quatrano R.S."/>
            <person name="Boore J.L."/>
        </authorList>
    </citation>
    <scope>NUCLEOTIDE SEQUENCE [LARGE SCALE GENOMIC DNA]</scope>
    <source>
        <strain evidence="4 5">cv. Gransden 2004</strain>
    </source>
</reference>
<dbReference type="Proteomes" id="UP000006727">
    <property type="component" value="Chromosome 18"/>
</dbReference>
<dbReference type="RefSeq" id="XP_024402863.1">
    <property type="nucleotide sequence ID" value="XM_024547095.2"/>
</dbReference>
<evidence type="ECO:0008006" key="6">
    <source>
        <dbReference type="Google" id="ProtNLM"/>
    </source>
</evidence>
<evidence type="ECO:0000313" key="4">
    <source>
        <dbReference type="EnsemblPlants" id="Pp3c18_12420V3.8"/>
    </source>
</evidence>
<dbReference type="GO" id="GO:0005737">
    <property type="term" value="C:cytoplasm"/>
    <property type="evidence" value="ECO:0000318"/>
    <property type="project" value="GO_Central"/>
</dbReference>
<dbReference type="Gramene" id="Pp3c18_12420V3.9">
    <property type="protein sequence ID" value="Pp3c18_12420V3.9"/>
    <property type="gene ID" value="Pp3c18_12420"/>
</dbReference>
<evidence type="ECO:0000256" key="3">
    <source>
        <dbReference type="ARBA" id="ARBA00022840"/>
    </source>
</evidence>
<dbReference type="OrthoDB" id="548867at2759"/>
<dbReference type="SUPFAM" id="SSF52540">
    <property type="entry name" value="P-loop containing nucleoside triphosphate hydrolases"/>
    <property type="match status" value="1"/>
</dbReference>
<dbReference type="FunCoup" id="A0A7I4BH64">
    <property type="interactions" value="3551"/>
</dbReference>
<dbReference type="FunFam" id="3.40.50.300:FF:000856">
    <property type="entry name" value="AFG1-like ATPase isoform X1"/>
    <property type="match status" value="1"/>
</dbReference>
<dbReference type="Gramene" id="Pp3c18_12420V3.7">
    <property type="protein sequence ID" value="Pp3c18_12420V3.7"/>
    <property type="gene ID" value="Pp3c18_12420"/>
</dbReference>
<dbReference type="NCBIfam" id="NF040713">
    <property type="entry name" value="ZapE"/>
    <property type="match status" value="1"/>
</dbReference>
<dbReference type="RefSeq" id="XP_024402864.1">
    <property type="nucleotide sequence ID" value="XM_024547096.2"/>
</dbReference>
<dbReference type="KEGG" id="ppp:112295457"/>
<evidence type="ECO:0000256" key="2">
    <source>
        <dbReference type="ARBA" id="ARBA00022741"/>
    </source>
</evidence>
<dbReference type="PANTHER" id="PTHR12169">
    <property type="entry name" value="ATPASE N2B"/>
    <property type="match status" value="1"/>
</dbReference>
<dbReference type="GO" id="GO:0005524">
    <property type="term" value="F:ATP binding"/>
    <property type="evidence" value="ECO:0007669"/>
    <property type="project" value="UniProtKB-KW"/>
</dbReference>
<gene>
    <name evidence="4" type="primary">LOC112295457</name>
</gene>
<reference evidence="4" key="3">
    <citation type="submission" date="2020-12" db="UniProtKB">
        <authorList>
            <consortium name="EnsemblPlants"/>
        </authorList>
    </citation>
    <scope>IDENTIFICATION</scope>
</reference>
<dbReference type="EMBL" id="ABEU02000018">
    <property type="status" value="NOT_ANNOTATED_CDS"/>
    <property type="molecule type" value="Genomic_DNA"/>
</dbReference>
<dbReference type="RefSeq" id="XP_024402866.1">
    <property type="nucleotide sequence ID" value="XM_024547098.2"/>
</dbReference>
<dbReference type="EnsemblPlants" id="Pp3c18_12420V3.8">
    <property type="protein sequence ID" value="Pp3c18_12420V3.8"/>
    <property type="gene ID" value="Pp3c18_12420"/>
</dbReference>
<evidence type="ECO:0000313" key="5">
    <source>
        <dbReference type="Proteomes" id="UP000006727"/>
    </source>
</evidence>
<dbReference type="PANTHER" id="PTHR12169:SF29">
    <property type="entry name" value="AFG1-LIKE ATPASE FAMILY PROTEIN"/>
    <property type="match status" value="1"/>
</dbReference>
<dbReference type="EnsemblPlants" id="Pp3c18_12420V3.7">
    <property type="protein sequence ID" value="Pp3c18_12420V3.7"/>
    <property type="gene ID" value="Pp3c18_12420"/>
</dbReference>
<dbReference type="InterPro" id="IPR027417">
    <property type="entry name" value="P-loop_NTPase"/>
</dbReference>